<proteinExistence type="predicted"/>
<evidence type="ECO:0000313" key="1">
    <source>
        <dbReference type="EMBL" id="CAJ2647693.1"/>
    </source>
</evidence>
<accession>A0ACB0JTY5</accession>
<name>A0ACB0JTY5_TRIPR</name>
<evidence type="ECO:0000313" key="2">
    <source>
        <dbReference type="Proteomes" id="UP001177021"/>
    </source>
</evidence>
<comment type="caution">
    <text evidence="1">The sequence shown here is derived from an EMBL/GenBank/DDBJ whole genome shotgun (WGS) entry which is preliminary data.</text>
</comment>
<dbReference type="Proteomes" id="UP001177021">
    <property type="component" value="Unassembled WGS sequence"/>
</dbReference>
<protein>
    <submittedName>
        <fullName evidence="1">Uncharacterized protein</fullName>
    </submittedName>
</protein>
<organism evidence="1 2">
    <name type="scientific">Trifolium pratense</name>
    <name type="common">Red clover</name>
    <dbReference type="NCBI Taxonomy" id="57577"/>
    <lineage>
        <taxon>Eukaryota</taxon>
        <taxon>Viridiplantae</taxon>
        <taxon>Streptophyta</taxon>
        <taxon>Embryophyta</taxon>
        <taxon>Tracheophyta</taxon>
        <taxon>Spermatophyta</taxon>
        <taxon>Magnoliopsida</taxon>
        <taxon>eudicotyledons</taxon>
        <taxon>Gunneridae</taxon>
        <taxon>Pentapetalae</taxon>
        <taxon>rosids</taxon>
        <taxon>fabids</taxon>
        <taxon>Fabales</taxon>
        <taxon>Fabaceae</taxon>
        <taxon>Papilionoideae</taxon>
        <taxon>50 kb inversion clade</taxon>
        <taxon>NPAAA clade</taxon>
        <taxon>Hologalegina</taxon>
        <taxon>IRL clade</taxon>
        <taxon>Trifolieae</taxon>
        <taxon>Trifolium</taxon>
    </lineage>
</organism>
<keyword evidence="2" id="KW-1185">Reference proteome</keyword>
<gene>
    <name evidence="1" type="ORF">MILVUS5_LOCUS16169</name>
</gene>
<reference evidence="1" key="1">
    <citation type="submission" date="2023-10" db="EMBL/GenBank/DDBJ databases">
        <authorList>
            <person name="Rodriguez Cubillos JULIANA M."/>
            <person name="De Vega J."/>
        </authorList>
    </citation>
    <scope>NUCLEOTIDE SEQUENCE</scope>
</reference>
<dbReference type="EMBL" id="CASHSV030000109">
    <property type="protein sequence ID" value="CAJ2647693.1"/>
    <property type="molecule type" value="Genomic_DNA"/>
</dbReference>
<sequence length="311" mass="35661">MLLEKIWKKKEFKLVSTWRRLLERHVDCDVHCPLCEDEVEDDVHTFFICVSAQSSWQAVGLSSVLGSAACQQGSAADRVFALCRNEDYATIGRVATLLWSIWHNRNNKIWNDNFRSPNQIGRAAFDHWNEWFAVHKLRSNDDHDVPLVSTNRWEKPRIGRLKCNVDAAFFVSAGRTAMGACFRNNSAEFMAGITQWQQLTLSTEEGEAWALLQAMNEARSRGFENVQFESDSQVLVDAIRTKRRGNSEFLSIVNDIILVMLSCVNFEVKFIMRQVNSVAHTLARAANSWTSFHRFEIIPSCIKLLIINEMQ</sequence>